<evidence type="ECO:0000256" key="1">
    <source>
        <dbReference type="ARBA" id="ARBA00022460"/>
    </source>
</evidence>
<dbReference type="PANTHER" id="PTHR10380:SF109">
    <property type="entry name" value="CUTICULAR PROTEIN 49AH"/>
    <property type="match status" value="1"/>
</dbReference>
<dbReference type="PANTHER" id="PTHR10380">
    <property type="entry name" value="CUTICLE PROTEIN"/>
    <property type="match status" value="1"/>
</dbReference>
<feature type="compositionally biased region" description="Basic and acidic residues" evidence="3">
    <location>
        <begin position="271"/>
        <end position="283"/>
    </location>
</feature>
<organism evidence="5">
    <name type="scientific">Nilaparvata lugens</name>
    <name type="common">Brown planthopper</name>
    <dbReference type="NCBI Taxonomy" id="108931"/>
    <lineage>
        <taxon>Eukaryota</taxon>
        <taxon>Metazoa</taxon>
        <taxon>Ecdysozoa</taxon>
        <taxon>Arthropoda</taxon>
        <taxon>Hexapoda</taxon>
        <taxon>Insecta</taxon>
        <taxon>Pterygota</taxon>
        <taxon>Neoptera</taxon>
        <taxon>Paraneoptera</taxon>
        <taxon>Hemiptera</taxon>
        <taxon>Auchenorrhyncha</taxon>
        <taxon>Fulgoroidea</taxon>
        <taxon>Delphacidae</taxon>
        <taxon>Delphacinae</taxon>
        <taxon>Nilaparvata</taxon>
    </lineage>
</organism>
<dbReference type="EMBL" id="MF942792">
    <property type="protein sequence ID" value="AWK28315.1"/>
    <property type="molecule type" value="mRNA"/>
</dbReference>
<sequence length="298" mass="33481">MKILAHLGILVLLVSSILAQEESQRIAPRQRPHQRRLKKVQQNTQDEIQDTAEAQYPNIPQQFNNPNNFNNRKYQPQDFGKFGPQNGGSDFGKFGAQNGGDFKFANPPVPSPTPAAPHYSATPPFPQQNQQYQQNQRNQQNQQNQRNEPDQQNPVTSAPGRLDFVTPIPIIRFDKVQSNDGSYKASYETGNNIVAEETGFLKNVGIKDEEALVQHGSYSYTAPDGSLITVTYTADEGGFRAEGAHLPTPPPVPPEIQKSLDIIYEQIRLDAEREARGEKRPDYNQDGDNYPTQIKLRK</sequence>
<dbReference type="GO" id="GO:0008010">
    <property type="term" value="F:structural constituent of chitin-based larval cuticle"/>
    <property type="evidence" value="ECO:0007669"/>
    <property type="project" value="TreeGrafter"/>
</dbReference>
<name>A0A2S1ZS78_NILLU</name>
<feature type="compositionally biased region" description="Low complexity" evidence="3">
    <location>
        <begin position="127"/>
        <end position="154"/>
    </location>
</feature>
<dbReference type="AlphaFoldDB" id="A0A2S1ZS78"/>
<keyword evidence="4" id="KW-0732">Signal</keyword>
<evidence type="ECO:0000256" key="4">
    <source>
        <dbReference type="SAM" id="SignalP"/>
    </source>
</evidence>
<feature type="region of interest" description="Disordered" evidence="3">
    <location>
        <begin position="54"/>
        <end position="163"/>
    </location>
</feature>
<reference evidence="5" key="2">
    <citation type="journal article" date="2018" name="Proc. Natl. Acad. Sci. U.S.A.">
        <title>A comprehensive omics analysis and functional survey of cuticular proteins in the brown planthopper.</title>
        <authorList>
            <person name="Pan P.L."/>
            <person name="Ye Y.X."/>
            <person name="Lou Y.H."/>
            <person name="Lu J.B."/>
            <person name="Cheng C."/>
            <person name="Shen Y."/>
            <person name="Moussian B."/>
            <person name="Zhang C.X."/>
        </authorList>
    </citation>
    <scope>NUCLEOTIDE SEQUENCE</scope>
    <source>
        <strain evidence="5">NlugCpr19</strain>
    </source>
</reference>
<proteinExistence type="evidence at transcript level"/>
<feature type="region of interest" description="Disordered" evidence="3">
    <location>
        <begin position="25"/>
        <end position="44"/>
    </location>
</feature>
<protein>
    <submittedName>
        <fullName evidence="5">Cuticular protein</fullName>
    </submittedName>
</protein>
<evidence type="ECO:0000256" key="2">
    <source>
        <dbReference type="PROSITE-ProRule" id="PRU00497"/>
    </source>
</evidence>
<evidence type="ECO:0000313" key="5">
    <source>
        <dbReference type="EMBL" id="AWK28315.1"/>
    </source>
</evidence>
<accession>A0A2S1ZS78</accession>
<feature type="signal peptide" evidence="4">
    <location>
        <begin position="1"/>
        <end position="19"/>
    </location>
</feature>
<dbReference type="GO" id="GO:0062129">
    <property type="term" value="C:chitin-based extracellular matrix"/>
    <property type="evidence" value="ECO:0007669"/>
    <property type="project" value="TreeGrafter"/>
</dbReference>
<feature type="region of interest" description="Disordered" evidence="3">
    <location>
        <begin position="271"/>
        <end position="298"/>
    </location>
</feature>
<feature type="compositionally biased region" description="Basic residues" evidence="3">
    <location>
        <begin position="28"/>
        <end position="39"/>
    </location>
</feature>
<keyword evidence="1 2" id="KW-0193">Cuticle</keyword>
<reference evidence="5" key="1">
    <citation type="submission" date="2017-09" db="EMBL/GenBank/DDBJ databases">
        <authorList>
            <person name="Ehlers B."/>
            <person name="Leendertz F.H."/>
        </authorList>
    </citation>
    <scope>NUCLEOTIDE SEQUENCE</scope>
    <source>
        <strain evidence="5">NlugCpr19</strain>
    </source>
</reference>
<dbReference type="Pfam" id="PF00379">
    <property type="entry name" value="Chitin_bind_4"/>
    <property type="match status" value="1"/>
</dbReference>
<feature type="chain" id="PRO_5015490310" evidence="4">
    <location>
        <begin position="20"/>
        <end position="298"/>
    </location>
</feature>
<dbReference type="OrthoDB" id="7781803at2759"/>
<feature type="compositionally biased region" description="Low complexity" evidence="3">
    <location>
        <begin position="57"/>
        <end position="71"/>
    </location>
</feature>
<dbReference type="InterPro" id="IPR031311">
    <property type="entry name" value="CHIT_BIND_RR_consensus"/>
</dbReference>
<dbReference type="InterPro" id="IPR000618">
    <property type="entry name" value="Insect_cuticle"/>
</dbReference>
<dbReference type="InterPro" id="IPR050468">
    <property type="entry name" value="Cuticle_Struct_Prot"/>
</dbReference>
<dbReference type="PROSITE" id="PS51155">
    <property type="entry name" value="CHIT_BIND_RR_2"/>
    <property type="match status" value="1"/>
</dbReference>
<dbReference type="PROSITE" id="PS00233">
    <property type="entry name" value="CHIT_BIND_RR_1"/>
    <property type="match status" value="1"/>
</dbReference>
<evidence type="ECO:0000256" key="3">
    <source>
        <dbReference type="SAM" id="MobiDB-lite"/>
    </source>
</evidence>
<dbReference type="PRINTS" id="PR00947">
    <property type="entry name" value="CUTICLE"/>
</dbReference>